<accession>A0ABD0M0U2</accession>
<dbReference type="PROSITE" id="PS51194">
    <property type="entry name" value="HELICASE_CTER"/>
    <property type="match status" value="1"/>
</dbReference>
<dbReference type="GO" id="GO:0004222">
    <property type="term" value="F:metalloendopeptidase activity"/>
    <property type="evidence" value="ECO:0007669"/>
    <property type="project" value="UniProtKB-UniRule"/>
</dbReference>
<dbReference type="Gene3D" id="1.20.120.1080">
    <property type="match status" value="1"/>
</dbReference>
<dbReference type="InterPro" id="IPR034035">
    <property type="entry name" value="Astacin-like_dom"/>
</dbReference>
<dbReference type="GO" id="GO:0007283">
    <property type="term" value="P:spermatogenesis"/>
    <property type="evidence" value="ECO:0007669"/>
    <property type="project" value="UniProtKB-KW"/>
</dbReference>
<feature type="binding site" evidence="22">
    <location>
        <position position="1644"/>
    </location>
    <ligand>
        <name>Zn(2+)</name>
        <dbReference type="ChEBI" id="CHEBI:29105"/>
        <note>catalytic</note>
    </ligand>
</feature>
<feature type="domain" description="Helicase C-terminal" evidence="28">
    <location>
        <begin position="386"/>
        <end position="553"/>
    </location>
</feature>
<dbReference type="Gene3D" id="3.40.390.10">
    <property type="entry name" value="Collagenase (Catalytic Domain)"/>
    <property type="match status" value="1"/>
</dbReference>
<dbReference type="SMART" id="SM00490">
    <property type="entry name" value="HELICc"/>
    <property type="match status" value="1"/>
</dbReference>
<keyword evidence="18" id="KW-0325">Glycoprotein</keyword>
<dbReference type="Pfam" id="PF21010">
    <property type="entry name" value="HA2_C"/>
    <property type="match status" value="1"/>
</dbReference>
<dbReference type="PROSITE" id="PS51192">
    <property type="entry name" value="HELICASE_ATP_BIND_1"/>
    <property type="match status" value="1"/>
</dbReference>
<dbReference type="Gene3D" id="2.40.50.90">
    <property type="match status" value="1"/>
</dbReference>
<keyword evidence="19" id="KW-0469">Meiosis</keyword>
<evidence type="ECO:0000256" key="17">
    <source>
        <dbReference type="ARBA" id="ARBA00023158"/>
    </source>
</evidence>
<evidence type="ECO:0000256" key="23">
    <source>
        <dbReference type="RuleBase" id="RU361183"/>
    </source>
</evidence>
<evidence type="ECO:0000259" key="27">
    <source>
        <dbReference type="PROSITE" id="PS51192"/>
    </source>
</evidence>
<dbReference type="FunFam" id="1.20.120.1080:FF:000081">
    <property type="entry name" value="Tudor domain containing 9"/>
    <property type="match status" value="1"/>
</dbReference>
<feature type="region of interest" description="Disordered" evidence="24">
    <location>
        <begin position="1149"/>
        <end position="1188"/>
    </location>
</feature>
<evidence type="ECO:0000256" key="21">
    <source>
        <dbReference type="PROSITE-ProRule" id="PRU00059"/>
    </source>
</evidence>
<keyword evidence="13" id="KW-0067">ATP-binding</keyword>
<organism evidence="30 31">
    <name type="scientific">Batillaria attramentaria</name>
    <dbReference type="NCBI Taxonomy" id="370345"/>
    <lineage>
        <taxon>Eukaryota</taxon>
        <taxon>Metazoa</taxon>
        <taxon>Spiralia</taxon>
        <taxon>Lophotrochozoa</taxon>
        <taxon>Mollusca</taxon>
        <taxon>Gastropoda</taxon>
        <taxon>Caenogastropoda</taxon>
        <taxon>Sorbeoconcha</taxon>
        <taxon>Cerithioidea</taxon>
        <taxon>Batillariidae</taxon>
        <taxon>Batillaria</taxon>
    </lineage>
</organism>
<dbReference type="InterPro" id="IPR036383">
    <property type="entry name" value="TSP1_rpt_sf"/>
</dbReference>
<sequence length="1920" mass="217669">MSRLHGEITLDQIDDWFKIGKEATSKVVTIPAGSLAGRPLDPRTGQPAKAQEPNYDRYYPAYKRQGASQEEHQRYQQQIQARDDPSQFQYPGHSDSPSSFVNQLEQLELGSSTPGSVGVPEDFIPEGATEVYKNYNFQAHHTPMLPISDRREEVIATIESNQVTIIQGSTGSGKTTQVPQYILDHYASEGRYCNIVVTQPRRIAAISIARRVCYERDWPLGTVCGYQIGMDLKASEDTRLLYCTTGVLREKLIRGKNMHQYTHVILDEVHERDQESDFALLIVKKLLRSNSRHVKVILMSATMNSDEFAEYFKLPVGDTLEPAPVVNVEGQVFKVSQFFADDLAPVLGKLPQFDEIRPMLHPEVVDMAVRLIQEFDKLEIKEQGRDESTGFAAVRGAVLVFLPGYQEISEMFDRLRQVDTQHRLTIIPLHSSITIDEQRRAFEQPVKGFRKVILSTNIAESSITVPDIRYVIDFCLTKNLVCDRDTNYTHLQVEWASHSNCTQRKGRAGRVSQGRAYFMVTRDFYEHCLGNFSIPEMQRCPLDTLVLKTKQLDMGEPIALLSQALSPPDLDDIERTILSLKEVGALCTTSHGVVDRFDGDLTFVGRVLADLPVDIRIGKLMILGYVFGLLEECLIIGAALSLKSIFANPFQSQRKDTSAVDPFKHKLSWSDNSLSDCIAILNAYRVWEKNRELQEFKRTGQTEAQWCKYNFIQMKRITEVSELVRELESRLERFNLVKVRPRADRYTHPQAGPGTHDILLLKIVLCGAFYPNYFYKKDVDEVDAIKMLSNHDPLNTVVVRGLPQNQGLLYKDHLVRLFSSCAKNPIVHVEESRAYIQFQWKTGIHYETNSVHPAVYTAIKLRHMRIPLLLDVYDAEEARRLMNKLHEAQEKVASQGMLRTNRMTTVDSAVSSDGGSSAIFSRVALPNPAMSVMEVAITEVVECGHFFAQSMDVESIQHRQALMKMLNNPNNPLPKVQVKPYTGMMCAAPYLDDRELYYRARIDDIRESVIHVRQGPRGVLVCQVFFVDYGNTEVVPADRLCILPSQAMDIPAQAFECELIEIRPSNFKCPDGKWSMEATATFRNMVMGGRTFLAQIYSVVRDTVRLELIERMPNGREICLNEQLVSLKIADKAEESYLSKQDHEWRMWQSSASNPQSDYETAPSAHSLLRVDLKGPPSNAKRRGKKINLTGPVSPLEMEFVCMTQTGSVRVDPESVNSAAVDNEPQNKHGRLMVAAFVGLNPEGRTLIARDTTIMPQIPGLPALLCLLFTPLAEFRVDSKRQRYTGALCGLGYNPDDRYLPLLPDHDMEVTFDVQFDDEDIHLINKVRHAINLALGSRSNMAEWGPDAVAAMIQGPARKKLLDMAERDVAVSPQINPNDLVLPDDEVNPEYLTLLPLHPTVELVRETQSPTAGHAHMQRKHIDYLHHMAQMHIRKPIRCELCSVTFQTSQLLALHLQTERHQRREEKVLDYFNKLLSGKPQGAFRKPAEERGVAGAFESDMRLTEEQMRDIIHQLNTTSRNVSQSGEDDLVRKRRKAVVQDFYKWDQNIVPYEFAEDFPEDYRETVLDAMQFWQRSTCLSFVPFSDSVTKYLGHSDRVLFTLGEGCQSSIGRNGIGEQTTEIAEHCNEFGSVAHELGHVLGFYHEQSRPDRDEHVTILRDNIRKGRQHNFLKYSANEITTSEPYDIGSVMHYGPTYFSKDGSSLTIDTADESFRAVMGQRNAPSFVDVKTANDMYRCASACEHWPFCDNRGYVGPDCTCMCPTGLGGADCREGPEGSSVSLIFDHFELEDDYVQPCAFDWLEIRTQGPFCGEGPSSDIVYHGKALVLHFHSDESYNFEGFTLRYTIVEGGARHTSHGLSNWTPWSLCSVTCDGGTRTRSRTCHHGNHCPDSLYEEESCNYHACHYVNDGYYDYYEDDYEA</sequence>
<evidence type="ECO:0000256" key="24">
    <source>
        <dbReference type="SAM" id="MobiDB-lite"/>
    </source>
</evidence>
<dbReference type="InterPro" id="IPR013087">
    <property type="entry name" value="Znf_C2H2_type"/>
</dbReference>
<dbReference type="SMART" id="SM00333">
    <property type="entry name" value="TUDOR"/>
    <property type="match status" value="1"/>
</dbReference>
<dbReference type="Proteomes" id="UP001519460">
    <property type="component" value="Unassembled WGS sequence"/>
</dbReference>
<dbReference type="SMART" id="SM00235">
    <property type="entry name" value="ZnMc"/>
    <property type="match status" value="1"/>
</dbReference>
<keyword evidence="16" id="KW-1015">Disulfide bond</keyword>
<dbReference type="InterPro" id="IPR001650">
    <property type="entry name" value="Helicase_C-like"/>
</dbReference>
<dbReference type="InterPro" id="IPR014001">
    <property type="entry name" value="Helicase_ATP-bd"/>
</dbReference>
<dbReference type="SUPFAM" id="SSF52540">
    <property type="entry name" value="P-loop containing nucleoside triphosphate hydrolases"/>
    <property type="match status" value="1"/>
</dbReference>
<feature type="domain" description="Tudor" evidence="26">
    <location>
        <begin position="979"/>
        <end position="1050"/>
    </location>
</feature>
<dbReference type="CDD" id="cd04280">
    <property type="entry name" value="ZnMc_astacin_like"/>
    <property type="match status" value="1"/>
</dbReference>
<dbReference type="SMART" id="SM00847">
    <property type="entry name" value="HA2"/>
    <property type="match status" value="1"/>
</dbReference>
<keyword evidence="11" id="KW-0347">Helicase</keyword>
<dbReference type="Pfam" id="PF00090">
    <property type="entry name" value="TSP_1"/>
    <property type="match status" value="1"/>
</dbReference>
<evidence type="ECO:0000256" key="6">
    <source>
        <dbReference type="ARBA" id="ARBA00022670"/>
    </source>
</evidence>
<feature type="region of interest" description="Disordered" evidence="24">
    <location>
        <begin position="33"/>
        <end position="99"/>
    </location>
</feature>
<dbReference type="InterPro" id="IPR002999">
    <property type="entry name" value="Tudor"/>
</dbReference>
<dbReference type="SUPFAM" id="SSF49854">
    <property type="entry name" value="Spermadhesin, CUB domain"/>
    <property type="match status" value="1"/>
</dbReference>
<dbReference type="Pfam" id="PF00431">
    <property type="entry name" value="CUB"/>
    <property type="match status" value="1"/>
</dbReference>
<dbReference type="InterPro" id="IPR011545">
    <property type="entry name" value="DEAD/DEAH_box_helicase_dom"/>
</dbReference>
<keyword evidence="4" id="KW-0963">Cytoplasm</keyword>
<keyword evidence="3" id="KW-0217">Developmental protein</keyword>
<feature type="compositionally biased region" description="Polar residues" evidence="24">
    <location>
        <begin position="1149"/>
        <end position="1159"/>
    </location>
</feature>
<feature type="active site" evidence="22">
    <location>
        <position position="1635"/>
    </location>
</feature>
<dbReference type="InterPro" id="IPR035914">
    <property type="entry name" value="Sperma_CUB_dom_sf"/>
</dbReference>
<keyword evidence="15 22" id="KW-0482">Metalloprotease</keyword>
<dbReference type="PROSITE" id="PS00022">
    <property type="entry name" value="EGF_1"/>
    <property type="match status" value="1"/>
</dbReference>
<dbReference type="Pfam" id="PF00567">
    <property type="entry name" value="TUDOR"/>
    <property type="match status" value="1"/>
</dbReference>
<feature type="binding site" evidence="22">
    <location>
        <position position="1638"/>
    </location>
    <ligand>
        <name>Zn(2+)</name>
        <dbReference type="ChEBI" id="CHEBI:29105"/>
        <note>catalytic</note>
    </ligand>
</feature>
<dbReference type="InterPro" id="IPR001506">
    <property type="entry name" value="Peptidase_M12A"/>
</dbReference>
<dbReference type="GO" id="GO:0005737">
    <property type="term" value="C:cytoplasm"/>
    <property type="evidence" value="ECO:0007669"/>
    <property type="project" value="UniProtKB-SubCell"/>
</dbReference>
<dbReference type="SMART" id="SM00209">
    <property type="entry name" value="TSP1"/>
    <property type="match status" value="1"/>
</dbReference>
<dbReference type="GO" id="GO:0006508">
    <property type="term" value="P:proteolysis"/>
    <property type="evidence" value="ECO:0007669"/>
    <property type="project" value="UniProtKB-KW"/>
</dbReference>
<comment type="caution">
    <text evidence="30">The sequence shown here is derived from an EMBL/GenBank/DDBJ whole genome shotgun (WGS) entry which is preliminary data.</text>
</comment>
<dbReference type="PROSITE" id="PS50092">
    <property type="entry name" value="TSP1"/>
    <property type="match status" value="1"/>
</dbReference>
<dbReference type="InterPro" id="IPR000859">
    <property type="entry name" value="CUB_dom"/>
</dbReference>
<evidence type="ECO:0000256" key="1">
    <source>
        <dbReference type="ARBA" id="ARBA00004496"/>
    </source>
</evidence>
<dbReference type="EC" id="3.4.24.-" evidence="23"/>
<dbReference type="Gene3D" id="3.40.50.300">
    <property type="entry name" value="P-loop containing nucleotide triphosphate hydrolases"/>
    <property type="match status" value="2"/>
</dbReference>
<evidence type="ECO:0000256" key="11">
    <source>
        <dbReference type="ARBA" id="ARBA00022806"/>
    </source>
</evidence>
<evidence type="ECO:0000256" key="14">
    <source>
        <dbReference type="ARBA" id="ARBA00022871"/>
    </source>
</evidence>
<comment type="subcellular location">
    <subcellularLocation>
        <location evidence="1">Cytoplasm</location>
    </subcellularLocation>
</comment>
<dbReference type="SMART" id="SM00042">
    <property type="entry name" value="CUB"/>
    <property type="match status" value="1"/>
</dbReference>
<evidence type="ECO:0000259" key="25">
    <source>
        <dbReference type="PROSITE" id="PS01180"/>
    </source>
</evidence>
<evidence type="ECO:0000256" key="3">
    <source>
        <dbReference type="ARBA" id="ARBA00022473"/>
    </source>
</evidence>
<evidence type="ECO:0000256" key="4">
    <source>
        <dbReference type="ARBA" id="ARBA00022490"/>
    </source>
</evidence>
<dbReference type="GO" id="GO:0018996">
    <property type="term" value="P:molting cycle, collagen and cuticulin-based cuticle"/>
    <property type="evidence" value="ECO:0007669"/>
    <property type="project" value="UniProtKB-ARBA"/>
</dbReference>
<dbReference type="SMART" id="SM00487">
    <property type="entry name" value="DEXDc"/>
    <property type="match status" value="1"/>
</dbReference>
<keyword evidence="12 22" id="KW-0862">Zinc</keyword>
<evidence type="ECO:0000256" key="10">
    <source>
        <dbReference type="ARBA" id="ARBA00022801"/>
    </source>
</evidence>
<dbReference type="PROSITE" id="PS51864">
    <property type="entry name" value="ASTACIN"/>
    <property type="match status" value="1"/>
</dbReference>
<dbReference type="PROSITE" id="PS50304">
    <property type="entry name" value="TUDOR"/>
    <property type="match status" value="1"/>
</dbReference>
<keyword evidence="7 22" id="KW-0479">Metal-binding</keyword>
<dbReference type="Pfam" id="PF00271">
    <property type="entry name" value="Helicase_C"/>
    <property type="match status" value="1"/>
</dbReference>
<comment type="similarity">
    <text evidence="2">Belongs to the DEAD box helicase family. DEAH subfamily.</text>
</comment>
<dbReference type="Gene3D" id="2.20.100.10">
    <property type="entry name" value="Thrombospondin type-1 (TSP1) repeat"/>
    <property type="match status" value="1"/>
</dbReference>
<keyword evidence="6 22" id="KW-0645">Protease</keyword>
<dbReference type="CDD" id="cd18791">
    <property type="entry name" value="SF2_C_RHA"/>
    <property type="match status" value="1"/>
</dbReference>
<keyword evidence="31" id="KW-1185">Reference proteome</keyword>
<dbReference type="PROSITE" id="PS00028">
    <property type="entry name" value="ZINC_FINGER_C2H2_1"/>
    <property type="match status" value="1"/>
</dbReference>
<name>A0ABD0M0U2_9CAEN</name>
<dbReference type="InterPro" id="IPR027417">
    <property type="entry name" value="P-loop_NTPase"/>
</dbReference>
<reference evidence="30 31" key="1">
    <citation type="journal article" date="2023" name="Sci. Data">
        <title>Genome assembly of the Korean intertidal mud-creeper Batillaria attramentaria.</title>
        <authorList>
            <person name="Patra A.K."/>
            <person name="Ho P.T."/>
            <person name="Jun S."/>
            <person name="Lee S.J."/>
            <person name="Kim Y."/>
            <person name="Won Y.J."/>
        </authorList>
    </citation>
    <scope>NUCLEOTIDE SEQUENCE [LARGE SCALE GENOMIC DNA]</scope>
    <source>
        <strain evidence="30">Wonlab-2016</strain>
    </source>
</reference>
<dbReference type="Gene3D" id="2.60.120.290">
    <property type="entry name" value="Spermadhesin, CUB domain"/>
    <property type="match status" value="1"/>
</dbReference>
<dbReference type="GO" id="GO:0030154">
    <property type="term" value="P:cell differentiation"/>
    <property type="evidence" value="ECO:0007669"/>
    <property type="project" value="UniProtKB-KW"/>
</dbReference>
<comment type="catalytic activity">
    <reaction evidence="20">
        <text>ATP + H2O = ADP + phosphate + H(+)</text>
        <dbReference type="Rhea" id="RHEA:13065"/>
        <dbReference type="ChEBI" id="CHEBI:15377"/>
        <dbReference type="ChEBI" id="CHEBI:15378"/>
        <dbReference type="ChEBI" id="CHEBI:30616"/>
        <dbReference type="ChEBI" id="CHEBI:43474"/>
        <dbReference type="ChEBI" id="CHEBI:456216"/>
        <dbReference type="EC" id="3.6.4.13"/>
    </reaction>
</comment>
<evidence type="ECO:0000259" key="26">
    <source>
        <dbReference type="PROSITE" id="PS50304"/>
    </source>
</evidence>
<evidence type="ECO:0000256" key="7">
    <source>
        <dbReference type="ARBA" id="ARBA00022723"/>
    </source>
</evidence>
<dbReference type="Pfam" id="PF01400">
    <property type="entry name" value="Astacin"/>
    <property type="match status" value="1"/>
</dbReference>
<keyword evidence="17" id="KW-0943">RNA-mediated gene silencing</keyword>
<feature type="domain" description="Peptidase M12A" evidence="29">
    <location>
        <begin position="1536"/>
        <end position="1738"/>
    </location>
</feature>
<dbReference type="PRINTS" id="PR00480">
    <property type="entry name" value="ASTACIN"/>
</dbReference>
<keyword evidence="14" id="KW-0744">Spermatogenesis</keyword>
<comment type="caution">
    <text evidence="21">Lacks conserved residue(s) required for the propagation of feature annotation.</text>
</comment>
<protein>
    <recommendedName>
        <fullName evidence="23">Metalloendopeptidase</fullName>
        <ecNumber evidence="23">3.4.24.-</ecNumber>
    </recommendedName>
</protein>
<evidence type="ECO:0000256" key="20">
    <source>
        <dbReference type="ARBA" id="ARBA00047984"/>
    </source>
</evidence>
<evidence type="ECO:0000256" key="8">
    <source>
        <dbReference type="ARBA" id="ARBA00022741"/>
    </source>
</evidence>
<dbReference type="PANTHER" id="PTHR18934:SF113">
    <property type="entry name" value="ATP-DEPENDENT RNA HELICASE TDRD9"/>
    <property type="match status" value="1"/>
</dbReference>
<dbReference type="SUPFAM" id="SSF55486">
    <property type="entry name" value="Metalloproteases ('zincins'), catalytic domain"/>
    <property type="match status" value="1"/>
</dbReference>
<keyword evidence="9" id="KW-0221">Differentiation</keyword>
<feature type="binding site" evidence="22">
    <location>
        <position position="1634"/>
    </location>
    <ligand>
        <name>Zn(2+)</name>
        <dbReference type="ChEBI" id="CHEBI:29105"/>
        <note>catalytic</note>
    </ligand>
</feature>
<dbReference type="FunFam" id="3.40.390.10:FF:000028">
    <property type="entry name" value="Zinc metalloproteinase"/>
    <property type="match status" value="1"/>
</dbReference>
<dbReference type="PANTHER" id="PTHR18934">
    <property type="entry name" value="ATP-DEPENDENT RNA HELICASE"/>
    <property type="match status" value="1"/>
</dbReference>
<feature type="domain" description="CUB" evidence="25">
    <location>
        <begin position="1774"/>
        <end position="1847"/>
    </location>
</feature>
<dbReference type="InterPro" id="IPR035437">
    <property type="entry name" value="SNase_OB-fold_sf"/>
</dbReference>
<evidence type="ECO:0000256" key="22">
    <source>
        <dbReference type="PROSITE-ProRule" id="PRU01211"/>
    </source>
</evidence>
<dbReference type="CDD" id="cd00041">
    <property type="entry name" value="CUB"/>
    <property type="match status" value="1"/>
</dbReference>
<evidence type="ECO:0000256" key="2">
    <source>
        <dbReference type="ARBA" id="ARBA00008792"/>
    </source>
</evidence>
<dbReference type="SUPFAM" id="SSF63748">
    <property type="entry name" value="Tudor/PWWP/MBT"/>
    <property type="match status" value="1"/>
</dbReference>
<keyword evidence="10 22" id="KW-0378">Hydrolase</keyword>
<dbReference type="SUPFAM" id="SSF82895">
    <property type="entry name" value="TSP-1 type 1 repeat"/>
    <property type="match status" value="1"/>
</dbReference>
<evidence type="ECO:0000256" key="9">
    <source>
        <dbReference type="ARBA" id="ARBA00022782"/>
    </source>
</evidence>
<dbReference type="GO" id="GO:0005524">
    <property type="term" value="F:ATP binding"/>
    <property type="evidence" value="ECO:0007669"/>
    <property type="project" value="UniProtKB-KW"/>
</dbReference>
<evidence type="ECO:0000256" key="12">
    <source>
        <dbReference type="ARBA" id="ARBA00022833"/>
    </source>
</evidence>
<evidence type="ECO:0000259" key="29">
    <source>
        <dbReference type="PROSITE" id="PS51864"/>
    </source>
</evidence>
<proteinExistence type="inferred from homology"/>
<dbReference type="InterPro" id="IPR006026">
    <property type="entry name" value="Peptidase_Metallo"/>
</dbReference>
<evidence type="ECO:0000313" key="30">
    <source>
        <dbReference type="EMBL" id="KAK7505535.1"/>
    </source>
</evidence>
<dbReference type="FunFam" id="3.40.50.300:FF:000946">
    <property type="entry name" value="putative ATP-dependent RNA helicase TDRD9"/>
    <property type="match status" value="1"/>
</dbReference>
<feature type="domain" description="Helicase ATP-binding" evidence="27">
    <location>
        <begin position="155"/>
        <end position="321"/>
    </location>
</feature>
<keyword evidence="5" id="KW-0245">EGF-like domain</keyword>
<keyword evidence="8" id="KW-0547">Nucleotide-binding</keyword>
<evidence type="ECO:0000259" key="28">
    <source>
        <dbReference type="PROSITE" id="PS51194"/>
    </source>
</evidence>
<dbReference type="Gene3D" id="2.30.30.140">
    <property type="match status" value="1"/>
</dbReference>
<evidence type="ECO:0000256" key="13">
    <source>
        <dbReference type="ARBA" id="ARBA00022840"/>
    </source>
</evidence>
<dbReference type="GO" id="GO:0051321">
    <property type="term" value="P:meiotic cell cycle"/>
    <property type="evidence" value="ECO:0007669"/>
    <property type="project" value="UniProtKB-KW"/>
</dbReference>
<gene>
    <name evidence="30" type="ORF">BaRGS_00003280</name>
</gene>
<dbReference type="InterPro" id="IPR024079">
    <property type="entry name" value="MetalloPept_cat_dom_sf"/>
</dbReference>
<comment type="cofactor">
    <cofactor evidence="22 23">
        <name>Zn(2+)</name>
        <dbReference type="ChEBI" id="CHEBI:29105"/>
    </cofactor>
    <text evidence="22 23">Binds 1 zinc ion per subunit.</text>
</comment>
<dbReference type="InterPro" id="IPR000742">
    <property type="entry name" value="EGF"/>
</dbReference>
<dbReference type="GO" id="GO:0031047">
    <property type="term" value="P:regulatory ncRNA-mediated gene silencing"/>
    <property type="evidence" value="ECO:0007669"/>
    <property type="project" value="UniProtKB-KW"/>
</dbReference>
<evidence type="ECO:0000256" key="16">
    <source>
        <dbReference type="ARBA" id="ARBA00023157"/>
    </source>
</evidence>
<dbReference type="InterPro" id="IPR000884">
    <property type="entry name" value="TSP1_rpt"/>
</dbReference>
<evidence type="ECO:0000256" key="5">
    <source>
        <dbReference type="ARBA" id="ARBA00022536"/>
    </source>
</evidence>
<evidence type="ECO:0000313" key="31">
    <source>
        <dbReference type="Proteomes" id="UP001519460"/>
    </source>
</evidence>
<evidence type="ECO:0000256" key="15">
    <source>
        <dbReference type="ARBA" id="ARBA00023049"/>
    </source>
</evidence>
<dbReference type="InterPro" id="IPR007502">
    <property type="entry name" value="Helicase-assoc_dom"/>
</dbReference>
<dbReference type="GO" id="GO:0003724">
    <property type="term" value="F:RNA helicase activity"/>
    <property type="evidence" value="ECO:0007669"/>
    <property type="project" value="UniProtKB-EC"/>
</dbReference>
<dbReference type="Pfam" id="PF00270">
    <property type="entry name" value="DEAD"/>
    <property type="match status" value="1"/>
</dbReference>
<dbReference type="PROSITE" id="PS01180">
    <property type="entry name" value="CUB"/>
    <property type="match status" value="1"/>
</dbReference>
<evidence type="ECO:0000256" key="19">
    <source>
        <dbReference type="ARBA" id="ARBA00023254"/>
    </source>
</evidence>
<evidence type="ECO:0000256" key="18">
    <source>
        <dbReference type="ARBA" id="ARBA00023180"/>
    </source>
</evidence>
<dbReference type="EMBL" id="JACVVK020000010">
    <property type="protein sequence ID" value="KAK7505535.1"/>
    <property type="molecule type" value="Genomic_DNA"/>
</dbReference>
<dbReference type="GO" id="GO:0008270">
    <property type="term" value="F:zinc ion binding"/>
    <property type="evidence" value="ECO:0007669"/>
    <property type="project" value="UniProtKB-UniRule"/>
</dbReference>